<evidence type="ECO:0000256" key="1">
    <source>
        <dbReference type="ARBA" id="ARBA00022517"/>
    </source>
</evidence>
<dbReference type="PANTHER" id="PTHR39178">
    <property type="entry name" value="HYPOTHETICAL RIBOSOME-ASSOCIATED PROTEIN"/>
    <property type="match status" value="1"/>
</dbReference>
<evidence type="ECO:0000256" key="6">
    <source>
        <dbReference type="ARBA" id="ARBA00044538"/>
    </source>
</evidence>
<protein>
    <recommendedName>
        <fullName evidence="6">Ribosomal processing cysteine protease Prp</fullName>
    </recommendedName>
</protein>
<evidence type="ECO:0000256" key="4">
    <source>
        <dbReference type="ARBA" id="ARBA00022807"/>
    </source>
</evidence>
<evidence type="ECO:0000256" key="5">
    <source>
        <dbReference type="ARBA" id="ARBA00044503"/>
    </source>
</evidence>
<accession>A0A934MM51</accession>
<organism evidence="7 8">
    <name type="scientific">Paenibacillus roseus</name>
    <dbReference type="NCBI Taxonomy" id="2798579"/>
    <lineage>
        <taxon>Bacteria</taxon>
        <taxon>Bacillati</taxon>
        <taxon>Bacillota</taxon>
        <taxon>Bacilli</taxon>
        <taxon>Bacillales</taxon>
        <taxon>Paenibacillaceae</taxon>
        <taxon>Paenibacillus</taxon>
    </lineage>
</organism>
<evidence type="ECO:0000313" key="8">
    <source>
        <dbReference type="Proteomes" id="UP000640274"/>
    </source>
</evidence>
<keyword evidence="3" id="KW-0378">Hydrolase</keyword>
<dbReference type="AlphaFoldDB" id="A0A934MM51"/>
<dbReference type="Gene3D" id="3.30.70.1490">
    <property type="entry name" value="Cysteine protease Prp"/>
    <property type="match status" value="1"/>
</dbReference>
<dbReference type="InterPro" id="IPR007422">
    <property type="entry name" value="Peptidase_Prp"/>
</dbReference>
<sequence>MISVYIVRRSPDRRIMRFSIEGHANFADRGKDIVCAGVSAVSVGAVNSVEALAGVQLPASMKDGWLSSDVPEEADADKDAKVQLLLESMVVMLDSIQQSYGRYVVIREQLL</sequence>
<comment type="similarity">
    <text evidence="5">Belongs to the Prp family.</text>
</comment>
<keyword evidence="1" id="KW-0690">Ribosome biogenesis</keyword>
<keyword evidence="8" id="KW-1185">Reference proteome</keyword>
<name>A0A934MM51_9BACL</name>
<keyword evidence="2 7" id="KW-0645">Protease</keyword>
<dbReference type="InterPro" id="IPR036764">
    <property type="entry name" value="Peptidase_Prp_sf"/>
</dbReference>
<dbReference type="SUPFAM" id="SSF118010">
    <property type="entry name" value="TM1457-like"/>
    <property type="match status" value="1"/>
</dbReference>
<evidence type="ECO:0000256" key="2">
    <source>
        <dbReference type="ARBA" id="ARBA00022670"/>
    </source>
</evidence>
<dbReference type="CDD" id="cd16332">
    <property type="entry name" value="Prp-like"/>
    <property type="match status" value="1"/>
</dbReference>
<dbReference type="RefSeq" id="WP_199020532.1">
    <property type="nucleotide sequence ID" value="NZ_JAELUP010000103.1"/>
</dbReference>
<gene>
    <name evidence="7" type="ORF">JFN88_17175</name>
</gene>
<dbReference type="GO" id="GO:0008234">
    <property type="term" value="F:cysteine-type peptidase activity"/>
    <property type="evidence" value="ECO:0007669"/>
    <property type="project" value="UniProtKB-KW"/>
</dbReference>
<dbReference type="GO" id="GO:0006508">
    <property type="term" value="P:proteolysis"/>
    <property type="evidence" value="ECO:0007669"/>
    <property type="project" value="UniProtKB-KW"/>
</dbReference>
<proteinExistence type="inferred from homology"/>
<dbReference type="Pfam" id="PF04327">
    <property type="entry name" value="Peptidase_Prp"/>
    <property type="match status" value="1"/>
</dbReference>
<dbReference type="Proteomes" id="UP000640274">
    <property type="component" value="Unassembled WGS sequence"/>
</dbReference>
<dbReference type="PANTHER" id="PTHR39178:SF1">
    <property type="entry name" value="RIBOSOMAL-PROCESSING CYSTEINE PROTEASE PRP"/>
    <property type="match status" value="1"/>
</dbReference>
<dbReference type="GO" id="GO:0042254">
    <property type="term" value="P:ribosome biogenesis"/>
    <property type="evidence" value="ECO:0007669"/>
    <property type="project" value="UniProtKB-KW"/>
</dbReference>
<dbReference type="EMBL" id="JAELUP010000103">
    <property type="protein sequence ID" value="MBJ6362935.1"/>
    <property type="molecule type" value="Genomic_DNA"/>
</dbReference>
<evidence type="ECO:0000256" key="3">
    <source>
        <dbReference type="ARBA" id="ARBA00022801"/>
    </source>
</evidence>
<reference evidence="7" key="1">
    <citation type="submission" date="2020-12" db="EMBL/GenBank/DDBJ databases">
        <authorList>
            <person name="Huq M.A."/>
        </authorList>
    </citation>
    <scope>NUCLEOTIDE SEQUENCE</scope>
    <source>
        <strain evidence="7">MAHUQ-46</strain>
    </source>
</reference>
<comment type="caution">
    <text evidence="7">The sequence shown here is derived from an EMBL/GenBank/DDBJ whole genome shotgun (WGS) entry which is preliminary data.</text>
</comment>
<evidence type="ECO:0000313" key="7">
    <source>
        <dbReference type="EMBL" id="MBJ6362935.1"/>
    </source>
</evidence>
<keyword evidence="4" id="KW-0788">Thiol protease</keyword>